<keyword evidence="1" id="KW-1133">Transmembrane helix</keyword>
<organism evidence="2 3">
    <name type="scientific">Candidatus Gottesmanbacteria bacterium RIFCSPHIGHO2_01_FULL_42_12</name>
    <dbReference type="NCBI Taxonomy" id="1798377"/>
    <lineage>
        <taxon>Bacteria</taxon>
        <taxon>Candidatus Gottesmaniibacteriota</taxon>
    </lineage>
</organism>
<gene>
    <name evidence="2" type="ORF">A2872_01450</name>
</gene>
<dbReference type="AlphaFoldDB" id="A0A1F5Z4F2"/>
<evidence type="ECO:0000256" key="1">
    <source>
        <dbReference type="SAM" id="Phobius"/>
    </source>
</evidence>
<accession>A0A1F5Z4F2</accession>
<protein>
    <submittedName>
        <fullName evidence="2">Uncharacterized protein</fullName>
    </submittedName>
</protein>
<keyword evidence="1" id="KW-0812">Transmembrane</keyword>
<dbReference type="EMBL" id="MFJG01000009">
    <property type="protein sequence ID" value="OGG07253.1"/>
    <property type="molecule type" value="Genomic_DNA"/>
</dbReference>
<sequence length="61" mass="6803">MVNIDIQLFLVVLTLPALFALVFIAEGIHKMAEKESPTESFILGFVFLGIIITAYFLLFPS</sequence>
<evidence type="ECO:0000313" key="3">
    <source>
        <dbReference type="Proteomes" id="UP000178681"/>
    </source>
</evidence>
<feature type="transmembrane region" description="Helical" evidence="1">
    <location>
        <begin position="6"/>
        <end position="28"/>
    </location>
</feature>
<name>A0A1F5Z4F2_9BACT</name>
<evidence type="ECO:0000313" key="2">
    <source>
        <dbReference type="EMBL" id="OGG07253.1"/>
    </source>
</evidence>
<proteinExistence type="predicted"/>
<dbReference type="Proteomes" id="UP000178681">
    <property type="component" value="Unassembled WGS sequence"/>
</dbReference>
<dbReference type="STRING" id="1798377.A2872_01450"/>
<feature type="transmembrane region" description="Helical" evidence="1">
    <location>
        <begin position="40"/>
        <end position="58"/>
    </location>
</feature>
<keyword evidence="1" id="KW-0472">Membrane</keyword>
<comment type="caution">
    <text evidence="2">The sequence shown here is derived from an EMBL/GenBank/DDBJ whole genome shotgun (WGS) entry which is preliminary data.</text>
</comment>
<reference evidence="2 3" key="1">
    <citation type="journal article" date="2016" name="Nat. Commun.">
        <title>Thousands of microbial genomes shed light on interconnected biogeochemical processes in an aquifer system.</title>
        <authorList>
            <person name="Anantharaman K."/>
            <person name="Brown C.T."/>
            <person name="Hug L.A."/>
            <person name="Sharon I."/>
            <person name="Castelle C.J."/>
            <person name="Probst A.J."/>
            <person name="Thomas B.C."/>
            <person name="Singh A."/>
            <person name="Wilkins M.J."/>
            <person name="Karaoz U."/>
            <person name="Brodie E.L."/>
            <person name="Williams K.H."/>
            <person name="Hubbard S.S."/>
            <person name="Banfield J.F."/>
        </authorList>
    </citation>
    <scope>NUCLEOTIDE SEQUENCE [LARGE SCALE GENOMIC DNA]</scope>
</reference>